<evidence type="ECO:0000313" key="2">
    <source>
        <dbReference type="Proteomes" id="UP000095283"/>
    </source>
</evidence>
<dbReference type="InterPro" id="IPR010734">
    <property type="entry name" value="Copine_C"/>
</dbReference>
<dbReference type="SMART" id="SM00327">
    <property type="entry name" value="VWA"/>
    <property type="match status" value="1"/>
</dbReference>
<dbReference type="PANTHER" id="PTHR10857">
    <property type="entry name" value="COPINE"/>
    <property type="match status" value="1"/>
</dbReference>
<proteinExistence type="predicted"/>
<sequence>MTHDDQKKYRCIVCYKASLYVLMYCTSYSNTKKVIESRTHLHITTAIDMTASNGNPLRPDSLHYIHPHIHSPYVQALINLIPPFLPYLAQPRIGALGFGAKIEPNFQLSQCFYLNGSRTDPHVNGLSGLLDVYRSSLLSVQPFAPTDFSEVIYHVSKFAKAESRRFMGLYFVLLILTDGELSNPKRTIDAIVDCSSHPISIIAVGIGQDRDFTTIKSLESPILKHSDGRVLTRNMFQFIPSPDLKNDDALALIPLQVSQWRHSISMNR</sequence>
<evidence type="ECO:0000313" key="3">
    <source>
        <dbReference type="WBParaSite" id="Hba_20172"/>
    </source>
</evidence>
<dbReference type="GO" id="GO:0005544">
    <property type="term" value="F:calcium-dependent phospholipid binding"/>
    <property type="evidence" value="ECO:0007669"/>
    <property type="project" value="InterPro"/>
</dbReference>
<dbReference type="InterPro" id="IPR036465">
    <property type="entry name" value="vWFA_dom_sf"/>
</dbReference>
<evidence type="ECO:0000259" key="1">
    <source>
        <dbReference type="PROSITE" id="PS50234"/>
    </source>
</evidence>
<dbReference type="SUPFAM" id="SSF53300">
    <property type="entry name" value="vWA-like"/>
    <property type="match status" value="1"/>
</dbReference>
<protein>
    <submittedName>
        <fullName evidence="3">VWFA domain-containing protein</fullName>
    </submittedName>
</protein>
<reference evidence="3" key="1">
    <citation type="submission" date="2016-11" db="UniProtKB">
        <authorList>
            <consortium name="WormBaseParasite"/>
        </authorList>
    </citation>
    <scope>IDENTIFICATION</scope>
</reference>
<dbReference type="Pfam" id="PF07002">
    <property type="entry name" value="Copine"/>
    <property type="match status" value="1"/>
</dbReference>
<dbReference type="GO" id="GO:0005886">
    <property type="term" value="C:plasma membrane"/>
    <property type="evidence" value="ECO:0007669"/>
    <property type="project" value="TreeGrafter"/>
</dbReference>
<dbReference type="GO" id="GO:0071277">
    <property type="term" value="P:cellular response to calcium ion"/>
    <property type="evidence" value="ECO:0007669"/>
    <property type="project" value="TreeGrafter"/>
</dbReference>
<organism evidence="2 3">
    <name type="scientific">Heterorhabditis bacteriophora</name>
    <name type="common">Entomopathogenic nematode worm</name>
    <dbReference type="NCBI Taxonomy" id="37862"/>
    <lineage>
        <taxon>Eukaryota</taxon>
        <taxon>Metazoa</taxon>
        <taxon>Ecdysozoa</taxon>
        <taxon>Nematoda</taxon>
        <taxon>Chromadorea</taxon>
        <taxon>Rhabditida</taxon>
        <taxon>Rhabditina</taxon>
        <taxon>Rhabditomorpha</taxon>
        <taxon>Strongyloidea</taxon>
        <taxon>Heterorhabditidae</taxon>
        <taxon>Heterorhabditis</taxon>
    </lineage>
</organism>
<accession>A0A1I7XS66</accession>
<name>A0A1I7XS66_HETBA</name>
<dbReference type="PROSITE" id="PS50234">
    <property type="entry name" value="VWFA"/>
    <property type="match status" value="1"/>
</dbReference>
<dbReference type="PANTHER" id="PTHR10857:SF111">
    <property type="entry name" value="VWFA DOMAIN-CONTAINING PROTEIN"/>
    <property type="match status" value="1"/>
</dbReference>
<dbReference type="InterPro" id="IPR002035">
    <property type="entry name" value="VWF_A"/>
</dbReference>
<keyword evidence="2" id="KW-1185">Reference proteome</keyword>
<dbReference type="Gene3D" id="3.40.50.410">
    <property type="entry name" value="von Willebrand factor, type A domain"/>
    <property type="match status" value="1"/>
</dbReference>
<dbReference type="InterPro" id="IPR045052">
    <property type="entry name" value="Copine"/>
</dbReference>
<dbReference type="Proteomes" id="UP000095283">
    <property type="component" value="Unplaced"/>
</dbReference>
<dbReference type="AlphaFoldDB" id="A0A1I7XS66"/>
<feature type="domain" description="VWFA" evidence="1">
    <location>
        <begin position="42"/>
        <end position="253"/>
    </location>
</feature>
<dbReference type="WBParaSite" id="Hba_20172">
    <property type="protein sequence ID" value="Hba_20172"/>
    <property type="gene ID" value="Hba_20172"/>
</dbReference>